<reference evidence="2" key="1">
    <citation type="submission" date="2006-12" db="EMBL/GenBank/DDBJ databases">
        <title>Complete sequence of Halorhodospira halophila SL1.</title>
        <authorList>
            <consortium name="US DOE Joint Genome Institute"/>
            <person name="Copeland A."/>
            <person name="Lucas S."/>
            <person name="Lapidus A."/>
            <person name="Barry K."/>
            <person name="Detter J.C."/>
            <person name="Glavina del Rio T."/>
            <person name="Hammon N."/>
            <person name="Israni S."/>
            <person name="Dalin E."/>
            <person name="Tice H."/>
            <person name="Pitluck S."/>
            <person name="Saunders E."/>
            <person name="Brettin T."/>
            <person name="Bruce D."/>
            <person name="Han C."/>
            <person name="Tapia R."/>
            <person name="Schmutz J."/>
            <person name="Larimer F."/>
            <person name="Land M."/>
            <person name="Hauser L."/>
            <person name="Kyrpides N."/>
            <person name="Mikhailova N."/>
            <person name="Hoff W."/>
            <person name="Richardson P."/>
        </authorList>
    </citation>
    <scope>NUCLEOTIDE SEQUENCE [LARGE SCALE GENOMIC DNA]</scope>
    <source>
        <strain evidence="2">DSM 244 / SL1</strain>
    </source>
</reference>
<name>A1WW70_HALHL</name>
<dbReference type="InterPro" id="IPR009061">
    <property type="entry name" value="DNA-bd_dom_put_sf"/>
</dbReference>
<dbReference type="EMBL" id="CP000544">
    <property type="protein sequence ID" value="ABM61932.1"/>
    <property type="molecule type" value="Genomic_DNA"/>
</dbReference>
<gene>
    <name evidence="1" type="ordered locus">Hhal_1156</name>
</gene>
<dbReference type="SUPFAM" id="SSF46955">
    <property type="entry name" value="Putative DNA-binding domain"/>
    <property type="match status" value="1"/>
</dbReference>
<accession>A1WW70</accession>
<sequence>MAHPETAGIKPNERLLRINSVIKRVGLGRSTIYKKVKEGGFPKPIKLGERAIAWRESDIEEWISRRHQADF</sequence>
<dbReference type="eggNOG" id="COG3311">
    <property type="taxonomic scope" value="Bacteria"/>
</dbReference>
<dbReference type="OrthoDB" id="8455288at2"/>
<evidence type="ECO:0000313" key="1">
    <source>
        <dbReference type="EMBL" id="ABM61932.1"/>
    </source>
</evidence>
<dbReference type="PANTHER" id="PTHR36154">
    <property type="entry name" value="DNA-BINDING TRANSCRIPTIONAL ACTIVATOR ALPA"/>
    <property type="match status" value="1"/>
</dbReference>
<keyword evidence="2" id="KW-1185">Reference proteome</keyword>
<organism evidence="1 2">
    <name type="scientific">Halorhodospira halophila (strain DSM 244 / SL1)</name>
    <name type="common">Ectothiorhodospira halophila (strain DSM 244 / SL1)</name>
    <dbReference type="NCBI Taxonomy" id="349124"/>
    <lineage>
        <taxon>Bacteria</taxon>
        <taxon>Pseudomonadati</taxon>
        <taxon>Pseudomonadota</taxon>
        <taxon>Gammaproteobacteria</taxon>
        <taxon>Chromatiales</taxon>
        <taxon>Ectothiorhodospiraceae</taxon>
        <taxon>Halorhodospira</taxon>
    </lineage>
</organism>
<dbReference type="Gene3D" id="1.10.238.160">
    <property type="match status" value="1"/>
</dbReference>
<dbReference type="Pfam" id="PF05930">
    <property type="entry name" value="Phage_AlpA"/>
    <property type="match status" value="1"/>
</dbReference>
<evidence type="ECO:0000313" key="2">
    <source>
        <dbReference type="Proteomes" id="UP000000647"/>
    </source>
</evidence>
<dbReference type="PANTHER" id="PTHR36154:SF1">
    <property type="entry name" value="DNA-BINDING TRANSCRIPTIONAL ACTIVATOR ALPA"/>
    <property type="match status" value="1"/>
</dbReference>
<dbReference type="RefSeq" id="WP_011813955.1">
    <property type="nucleotide sequence ID" value="NC_008789.1"/>
</dbReference>
<reference evidence="1 2" key="2">
    <citation type="journal article" date="2013" name="Stand. Genomic Sci.">
        <title>Complete genome sequence of Halorhodospira halophila SL1.</title>
        <authorList>
            <person name="Challacombe J.F."/>
            <person name="Majid S."/>
            <person name="Deole R."/>
            <person name="Brettin T.S."/>
            <person name="Bruce D."/>
            <person name="Delano S.F."/>
            <person name="Detter J.C."/>
            <person name="Gleasner C.D."/>
            <person name="Han C.S."/>
            <person name="Misra M."/>
            <person name="Reitenga K.G."/>
            <person name="Mikhailova N."/>
            <person name="Woyke T."/>
            <person name="Pitluck S."/>
            <person name="Nolan M."/>
            <person name="Land M.L."/>
            <person name="Saunders E."/>
            <person name="Tapia R."/>
            <person name="Lapidus A."/>
            <person name="Ivanova N."/>
            <person name="Hoff W.D."/>
        </authorList>
    </citation>
    <scope>NUCLEOTIDE SEQUENCE [LARGE SCALE GENOMIC DNA]</scope>
    <source>
        <strain evidence="2">DSM 244 / SL1</strain>
    </source>
</reference>
<proteinExistence type="predicted"/>
<protein>
    <submittedName>
        <fullName evidence="1">Phage transcriptional regulator, AlpA</fullName>
    </submittedName>
</protein>
<dbReference type="InterPro" id="IPR052931">
    <property type="entry name" value="Prophage_regulatory_activator"/>
</dbReference>
<dbReference type="InterPro" id="IPR010260">
    <property type="entry name" value="AlpA"/>
</dbReference>
<dbReference type="HOGENOM" id="CLU_140176_15_3_6"/>
<dbReference type="AlphaFoldDB" id="A1WW70"/>
<dbReference type="KEGG" id="hha:Hhal_1156"/>
<dbReference type="STRING" id="349124.Hhal_1156"/>
<dbReference type="Proteomes" id="UP000000647">
    <property type="component" value="Chromosome"/>
</dbReference>